<reference evidence="12 13" key="1">
    <citation type="submission" date="2021-01" db="EMBL/GenBank/DDBJ databases">
        <title>Whole genome shotgun sequence of Plantactinospora mayteni NBRC 109088.</title>
        <authorList>
            <person name="Komaki H."/>
            <person name="Tamura T."/>
        </authorList>
    </citation>
    <scope>NUCLEOTIDE SEQUENCE [LARGE SCALE GENOMIC DNA]</scope>
    <source>
        <strain evidence="12 13">NBRC 109088</strain>
    </source>
</reference>
<comment type="subcellular location">
    <subcellularLocation>
        <location evidence="1">Cytoplasm</location>
    </subcellularLocation>
</comment>
<dbReference type="Gene3D" id="3.40.50.150">
    <property type="entry name" value="Vaccinia Virus protein VP39"/>
    <property type="match status" value="1"/>
</dbReference>
<dbReference type="CDD" id="cd02440">
    <property type="entry name" value="AdoMet_MTases"/>
    <property type="match status" value="1"/>
</dbReference>
<dbReference type="RefSeq" id="WP_203855933.1">
    <property type="nucleotide sequence ID" value="NZ_BAAAZQ010000002.1"/>
</dbReference>
<dbReference type="PANTHER" id="PTHR11579:SF0">
    <property type="entry name" value="PROTEIN-L-ISOASPARTATE(D-ASPARTATE) O-METHYLTRANSFERASE"/>
    <property type="match status" value="1"/>
</dbReference>
<keyword evidence="8" id="KW-0949">S-adenosyl-L-methionine</keyword>
<evidence type="ECO:0000256" key="4">
    <source>
        <dbReference type="ARBA" id="ARBA00013346"/>
    </source>
</evidence>
<evidence type="ECO:0000256" key="5">
    <source>
        <dbReference type="ARBA" id="ARBA00022490"/>
    </source>
</evidence>
<protein>
    <recommendedName>
        <fullName evidence="4">Protein-L-isoaspartate O-methyltransferase</fullName>
        <ecNumber evidence="3">2.1.1.77</ecNumber>
    </recommendedName>
    <alternativeName>
        <fullName evidence="11">L-isoaspartyl protein carboxyl methyltransferase</fullName>
    </alternativeName>
    <alternativeName>
        <fullName evidence="9">Protein L-isoaspartyl methyltransferase</fullName>
    </alternativeName>
    <alternativeName>
        <fullName evidence="10">Protein-beta-aspartate methyltransferase</fullName>
    </alternativeName>
</protein>
<evidence type="ECO:0000256" key="7">
    <source>
        <dbReference type="ARBA" id="ARBA00022679"/>
    </source>
</evidence>
<evidence type="ECO:0000256" key="1">
    <source>
        <dbReference type="ARBA" id="ARBA00004496"/>
    </source>
</evidence>
<name>A0ABQ4EHT5_9ACTN</name>
<dbReference type="SUPFAM" id="SSF53335">
    <property type="entry name" value="S-adenosyl-L-methionine-dependent methyltransferases"/>
    <property type="match status" value="1"/>
</dbReference>
<accession>A0ABQ4EHT5</accession>
<dbReference type="EC" id="2.1.1.77" evidence="3"/>
<comment type="similarity">
    <text evidence="2">Belongs to the methyltransferase superfamily. L-isoaspartyl/D-aspartyl protein methyltransferase family.</text>
</comment>
<dbReference type="Pfam" id="PF01135">
    <property type="entry name" value="PCMT"/>
    <property type="match status" value="1"/>
</dbReference>
<evidence type="ECO:0000256" key="2">
    <source>
        <dbReference type="ARBA" id="ARBA00005369"/>
    </source>
</evidence>
<dbReference type="EMBL" id="BONX01000004">
    <property type="protein sequence ID" value="GIG94274.1"/>
    <property type="molecule type" value="Genomic_DNA"/>
</dbReference>
<evidence type="ECO:0000256" key="8">
    <source>
        <dbReference type="ARBA" id="ARBA00022691"/>
    </source>
</evidence>
<dbReference type="PANTHER" id="PTHR11579">
    <property type="entry name" value="PROTEIN-L-ISOASPARTATE O-METHYLTRANSFERASE"/>
    <property type="match status" value="1"/>
</dbReference>
<dbReference type="InterPro" id="IPR029063">
    <property type="entry name" value="SAM-dependent_MTases_sf"/>
</dbReference>
<keyword evidence="6" id="KW-0489">Methyltransferase</keyword>
<evidence type="ECO:0000256" key="3">
    <source>
        <dbReference type="ARBA" id="ARBA00011890"/>
    </source>
</evidence>
<proteinExistence type="inferred from homology"/>
<gene>
    <name evidence="12" type="primary">pcm</name>
    <name evidence="12" type="ORF">Pma05_08470</name>
</gene>
<dbReference type="Proteomes" id="UP000621500">
    <property type="component" value="Unassembled WGS sequence"/>
</dbReference>
<evidence type="ECO:0000256" key="11">
    <source>
        <dbReference type="ARBA" id="ARBA00031350"/>
    </source>
</evidence>
<comment type="caution">
    <text evidence="12">The sequence shown here is derived from an EMBL/GenBank/DDBJ whole genome shotgun (WGS) entry which is preliminary data.</text>
</comment>
<keyword evidence="5" id="KW-0963">Cytoplasm</keyword>
<evidence type="ECO:0000256" key="10">
    <source>
        <dbReference type="ARBA" id="ARBA00031323"/>
    </source>
</evidence>
<sequence>MTDVVRRRALVADLATAGALTDPAWTDAFLTVPRHAFTPRFRVHRDGAEPDRLSSADGDAWLAAVYSDMPLITQVDAGSTATSASSQPMLMARMLEALDVADGHRVLEIGTGTGYNAALLAHRLGSAQVVSLDIDEPIVNAAKKALAEAGYSPTVVTTDGLAGYPPKAPYDRIIATCSVPTVPAAWVDQLVDGGVLVVNLGYALARLRKQGGELAGPFLPGFAAFMGARGGNEEAAFTYRDAMALTGADSGATRPVHIPGDIDDLNLRAFTRLFLPELVRFTRTSEETVEHGVADPVTRSWALATEGTVTEAGSRRLWAELERVYARWRAAGRPDPGRLRLAIDRTGQHIVHPESGHSRWPIN</sequence>
<evidence type="ECO:0000256" key="6">
    <source>
        <dbReference type="ARBA" id="ARBA00022603"/>
    </source>
</evidence>
<organism evidence="12 13">
    <name type="scientific">Plantactinospora mayteni</name>
    <dbReference type="NCBI Taxonomy" id="566021"/>
    <lineage>
        <taxon>Bacteria</taxon>
        <taxon>Bacillati</taxon>
        <taxon>Actinomycetota</taxon>
        <taxon>Actinomycetes</taxon>
        <taxon>Micromonosporales</taxon>
        <taxon>Micromonosporaceae</taxon>
        <taxon>Plantactinospora</taxon>
    </lineage>
</organism>
<evidence type="ECO:0000313" key="13">
    <source>
        <dbReference type="Proteomes" id="UP000621500"/>
    </source>
</evidence>
<keyword evidence="13" id="KW-1185">Reference proteome</keyword>
<evidence type="ECO:0000313" key="12">
    <source>
        <dbReference type="EMBL" id="GIG94274.1"/>
    </source>
</evidence>
<evidence type="ECO:0000256" key="9">
    <source>
        <dbReference type="ARBA" id="ARBA00030757"/>
    </source>
</evidence>
<dbReference type="InterPro" id="IPR000682">
    <property type="entry name" value="PCMT"/>
</dbReference>
<keyword evidence="7" id="KW-0808">Transferase</keyword>